<dbReference type="InterPro" id="IPR029043">
    <property type="entry name" value="GcvT/YgfZ_C"/>
</dbReference>
<dbReference type="NCBIfam" id="NF010093">
    <property type="entry name" value="PRK13579.1"/>
    <property type="match status" value="1"/>
</dbReference>
<keyword evidence="11" id="KW-1185">Reference proteome</keyword>
<dbReference type="InterPro" id="IPR006223">
    <property type="entry name" value="GcvT"/>
</dbReference>
<evidence type="ECO:0000256" key="3">
    <source>
        <dbReference type="ARBA" id="ARBA00022576"/>
    </source>
</evidence>
<evidence type="ECO:0000256" key="6">
    <source>
        <dbReference type="ARBA" id="ARBA00047665"/>
    </source>
</evidence>
<evidence type="ECO:0000256" key="1">
    <source>
        <dbReference type="ARBA" id="ARBA00008609"/>
    </source>
</evidence>
<dbReference type="Gene3D" id="3.30.70.1400">
    <property type="entry name" value="Aminomethyltransferase beta-barrel domains"/>
    <property type="match status" value="1"/>
</dbReference>
<feature type="domain" description="Aminomethyltransferase C-terminal" evidence="9">
    <location>
        <begin position="315"/>
        <end position="393"/>
    </location>
</feature>
<dbReference type="EC" id="2.1.2.10" evidence="2"/>
<dbReference type="Gene3D" id="3.30.1360.120">
    <property type="entry name" value="Probable tRNA modification gtpase trme, domain 1"/>
    <property type="match status" value="1"/>
</dbReference>
<dbReference type="SUPFAM" id="SSF101790">
    <property type="entry name" value="Aminomethyltransferase beta-barrel domain"/>
    <property type="match status" value="1"/>
</dbReference>
<evidence type="ECO:0000259" key="9">
    <source>
        <dbReference type="Pfam" id="PF08669"/>
    </source>
</evidence>
<dbReference type="Proteomes" id="UP001597308">
    <property type="component" value="Unassembled WGS sequence"/>
</dbReference>
<evidence type="ECO:0000313" key="11">
    <source>
        <dbReference type="Proteomes" id="UP001597308"/>
    </source>
</evidence>
<dbReference type="InterPro" id="IPR013977">
    <property type="entry name" value="GcvT_C"/>
</dbReference>
<comment type="caution">
    <text evidence="10">The sequence shown here is derived from an EMBL/GenBank/DDBJ whole genome shotgun (WGS) entry which is preliminary data.</text>
</comment>
<sequence length="400" mass="41380">MSASPAFGGTSAAADLPNSSPDPDGALRRTPLHALHLRLGARMTPFAGYEMPLQYPAGVLKEHLHARAAAGLFDVSHMGQIALSPRPGSTIDDVARALEAAIPTDALGLKPGRQRYGLLTADDGGILDDLMVARFDHRFVLVVNAANKAADEARLRATLPDMVEIEASPRALLALQGPAAETALGRLAPGVAAMRFMDVAELDLLGARCLVSRSGYTGEDGFEISTPEDRAEEIAEALLADEAVLPVGLAARDSLRLEAGLCLHGADIGPDVDPAEAALVWSIPPVRRAGGARAGGFPGAEQVLRAIGQGPARLRVGLRPEGRQPVRTGAALFADEAGGEPIGVVTSGGFGPSVGAPVAMAYAPSGCATPGARLFAEVRGQRVPVIVVPLPFVPARFKRG</sequence>
<dbReference type="EMBL" id="JBHUER010000002">
    <property type="protein sequence ID" value="MFD1701918.1"/>
    <property type="molecule type" value="Genomic_DNA"/>
</dbReference>
<comment type="similarity">
    <text evidence="1">Belongs to the GcvT family.</text>
</comment>
<dbReference type="PANTHER" id="PTHR43757">
    <property type="entry name" value="AMINOMETHYLTRANSFERASE"/>
    <property type="match status" value="1"/>
</dbReference>
<evidence type="ECO:0000259" key="8">
    <source>
        <dbReference type="Pfam" id="PF01571"/>
    </source>
</evidence>
<dbReference type="Pfam" id="PF01571">
    <property type="entry name" value="GCV_T"/>
    <property type="match status" value="1"/>
</dbReference>
<dbReference type="PANTHER" id="PTHR43757:SF2">
    <property type="entry name" value="AMINOMETHYLTRANSFERASE, MITOCHONDRIAL"/>
    <property type="match status" value="1"/>
</dbReference>
<accession>A0ABW4K4B8</accession>
<dbReference type="NCBIfam" id="TIGR00528">
    <property type="entry name" value="gcvT"/>
    <property type="match status" value="1"/>
</dbReference>
<evidence type="ECO:0000256" key="5">
    <source>
        <dbReference type="ARBA" id="ARBA00031395"/>
    </source>
</evidence>
<gene>
    <name evidence="10" type="primary">gcvT</name>
    <name evidence="10" type="ORF">ACFSCV_02765</name>
</gene>
<dbReference type="InterPro" id="IPR027266">
    <property type="entry name" value="TrmE/GcvT-like"/>
</dbReference>
<dbReference type="InterPro" id="IPR006222">
    <property type="entry name" value="GCVT_N"/>
</dbReference>
<proteinExistence type="inferred from homology"/>
<dbReference type="GO" id="GO:0004047">
    <property type="term" value="F:aminomethyltransferase activity"/>
    <property type="evidence" value="ECO:0007669"/>
    <property type="project" value="UniProtKB-EC"/>
</dbReference>
<evidence type="ECO:0000256" key="4">
    <source>
        <dbReference type="ARBA" id="ARBA00022679"/>
    </source>
</evidence>
<dbReference type="RefSeq" id="WP_378796794.1">
    <property type="nucleotide sequence ID" value="NZ_JBHUER010000002.1"/>
</dbReference>
<dbReference type="PIRSF" id="PIRSF006487">
    <property type="entry name" value="GcvT"/>
    <property type="match status" value="1"/>
</dbReference>
<keyword evidence="3" id="KW-0032">Aminotransferase</keyword>
<feature type="domain" description="GCVT N-terminal" evidence="8">
    <location>
        <begin position="32"/>
        <end position="283"/>
    </location>
</feature>
<evidence type="ECO:0000256" key="7">
    <source>
        <dbReference type="SAM" id="MobiDB-lite"/>
    </source>
</evidence>
<organism evidence="10 11">
    <name type="scientific">Methylopila henanensis</name>
    <dbReference type="NCBI Taxonomy" id="873516"/>
    <lineage>
        <taxon>Bacteria</taxon>
        <taxon>Pseudomonadati</taxon>
        <taxon>Pseudomonadota</taxon>
        <taxon>Alphaproteobacteria</taxon>
        <taxon>Hyphomicrobiales</taxon>
        <taxon>Methylopilaceae</taxon>
        <taxon>Methylopila</taxon>
    </lineage>
</organism>
<feature type="region of interest" description="Disordered" evidence="7">
    <location>
        <begin position="1"/>
        <end position="28"/>
    </location>
</feature>
<reference evidence="11" key="1">
    <citation type="journal article" date="2019" name="Int. J. Syst. Evol. Microbiol.">
        <title>The Global Catalogue of Microorganisms (GCM) 10K type strain sequencing project: providing services to taxonomists for standard genome sequencing and annotation.</title>
        <authorList>
            <consortium name="The Broad Institute Genomics Platform"/>
            <consortium name="The Broad Institute Genome Sequencing Center for Infectious Disease"/>
            <person name="Wu L."/>
            <person name="Ma J."/>
        </authorList>
    </citation>
    <scope>NUCLEOTIDE SEQUENCE [LARGE SCALE GENOMIC DNA]</scope>
    <source>
        <strain evidence="11">KCTC 23707</strain>
    </source>
</reference>
<dbReference type="SUPFAM" id="SSF103025">
    <property type="entry name" value="Folate-binding domain"/>
    <property type="match status" value="1"/>
</dbReference>
<name>A0ABW4K4B8_9HYPH</name>
<evidence type="ECO:0000313" key="10">
    <source>
        <dbReference type="EMBL" id="MFD1701918.1"/>
    </source>
</evidence>
<evidence type="ECO:0000256" key="2">
    <source>
        <dbReference type="ARBA" id="ARBA00012616"/>
    </source>
</evidence>
<comment type="catalytic activity">
    <reaction evidence="6">
        <text>N(6)-[(R)-S(8)-aminomethyldihydrolipoyl]-L-lysyl-[protein] + (6S)-5,6,7,8-tetrahydrofolate = N(6)-[(R)-dihydrolipoyl]-L-lysyl-[protein] + (6R)-5,10-methylene-5,6,7,8-tetrahydrofolate + NH4(+)</text>
        <dbReference type="Rhea" id="RHEA:16945"/>
        <dbReference type="Rhea" id="RHEA-COMP:10475"/>
        <dbReference type="Rhea" id="RHEA-COMP:10492"/>
        <dbReference type="ChEBI" id="CHEBI:15636"/>
        <dbReference type="ChEBI" id="CHEBI:28938"/>
        <dbReference type="ChEBI" id="CHEBI:57453"/>
        <dbReference type="ChEBI" id="CHEBI:83100"/>
        <dbReference type="ChEBI" id="CHEBI:83143"/>
        <dbReference type="EC" id="2.1.2.10"/>
    </reaction>
</comment>
<dbReference type="Gene3D" id="4.10.1250.10">
    <property type="entry name" value="Aminomethyltransferase fragment"/>
    <property type="match status" value="1"/>
</dbReference>
<dbReference type="Gene3D" id="2.40.30.110">
    <property type="entry name" value="Aminomethyltransferase beta-barrel domains"/>
    <property type="match status" value="1"/>
</dbReference>
<keyword evidence="4 10" id="KW-0808">Transferase</keyword>
<protein>
    <recommendedName>
        <fullName evidence="2">aminomethyltransferase</fullName>
        <ecNumber evidence="2">2.1.2.10</ecNumber>
    </recommendedName>
    <alternativeName>
        <fullName evidence="5">Glycine cleavage system T protein</fullName>
    </alternativeName>
</protein>
<dbReference type="InterPro" id="IPR028896">
    <property type="entry name" value="GcvT/YgfZ/DmdA"/>
</dbReference>
<dbReference type="Pfam" id="PF08669">
    <property type="entry name" value="GCV_T_C"/>
    <property type="match status" value="1"/>
</dbReference>